<accession>A0A9D9NSU1</accession>
<reference evidence="1" key="2">
    <citation type="journal article" date="2021" name="PeerJ">
        <title>Extensive microbial diversity within the chicken gut microbiome revealed by metagenomics and culture.</title>
        <authorList>
            <person name="Gilroy R."/>
            <person name="Ravi A."/>
            <person name="Getino M."/>
            <person name="Pursley I."/>
            <person name="Horton D.L."/>
            <person name="Alikhan N.F."/>
            <person name="Baker D."/>
            <person name="Gharbi K."/>
            <person name="Hall N."/>
            <person name="Watson M."/>
            <person name="Adriaenssens E.M."/>
            <person name="Foster-Nyarko E."/>
            <person name="Jarju S."/>
            <person name="Secka A."/>
            <person name="Antonio M."/>
            <person name="Oren A."/>
            <person name="Chaudhuri R.R."/>
            <person name="La Ragione R."/>
            <person name="Hildebrand F."/>
            <person name="Pallen M.J."/>
        </authorList>
    </citation>
    <scope>NUCLEOTIDE SEQUENCE</scope>
    <source>
        <strain evidence="1">B2-16538</strain>
    </source>
</reference>
<evidence type="ECO:0000313" key="1">
    <source>
        <dbReference type="EMBL" id="MBO8486079.1"/>
    </source>
</evidence>
<dbReference type="PANTHER" id="PTHR34986:SF1">
    <property type="entry name" value="PROTEIN YIAL"/>
    <property type="match status" value="1"/>
</dbReference>
<dbReference type="InterPro" id="IPR004375">
    <property type="entry name" value="NanQ/TabA/YiaL"/>
</dbReference>
<evidence type="ECO:0000313" key="2">
    <source>
        <dbReference type="Proteomes" id="UP000823750"/>
    </source>
</evidence>
<name>A0A9D9NSU1_9BACT</name>
<dbReference type="SUPFAM" id="SSF51197">
    <property type="entry name" value="Clavaminate synthase-like"/>
    <property type="match status" value="1"/>
</dbReference>
<gene>
    <name evidence="1" type="ORF">IAB78_06605</name>
</gene>
<proteinExistence type="predicted"/>
<protein>
    <submittedName>
        <fullName evidence="1">YhcH/YjgK/YiaL family protein</fullName>
    </submittedName>
</protein>
<sequence length="141" mass="16024">METSIERNPYYIEAMDFIRTHDLSLLAAGRYAINGDNLYLNIVDAQMRPSVEARLEVHDRYIDVQVPLSCQETFGIKSRAECTEPDGSMDTEKDIMFFNDVIDTFVNVRPGEVMVFPPDTAHAPLIGEGHIRKAIFKVRVC</sequence>
<organism evidence="1 2">
    <name type="scientific">Candidatus Cryptobacteroides excrementavium</name>
    <dbReference type="NCBI Taxonomy" id="2840759"/>
    <lineage>
        <taxon>Bacteria</taxon>
        <taxon>Pseudomonadati</taxon>
        <taxon>Bacteroidota</taxon>
        <taxon>Bacteroidia</taxon>
        <taxon>Bacteroidales</taxon>
        <taxon>Candidatus Cryptobacteroides</taxon>
    </lineage>
</organism>
<dbReference type="EMBL" id="JADILX010000095">
    <property type="protein sequence ID" value="MBO8486079.1"/>
    <property type="molecule type" value="Genomic_DNA"/>
</dbReference>
<dbReference type="AlphaFoldDB" id="A0A9D9NSU1"/>
<dbReference type="InterPro" id="IPR037012">
    <property type="entry name" value="NanQ/TabA/YiaL_sf"/>
</dbReference>
<reference evidence="1" key="1">
    <citation type="submission" date="2020-10" db="EMBL/GenBank/DDBJ databases">
        <authorList>
            <person name="Gilroy R."/>
        </authorList>
    </citation>
    <scope>NUCLEOTIDE SEQUENCE</scope>
    <source>
        <strain evidence="1">B2-16538</strain>
    </source>
</reference>
<dbReference type="Pfam" id="PF04074">
    <property type="entry name" value="DUF386"/>
    <property type="match status" value="1"/>
</dbReference>
<dbReference type="Gene3D" id="2.60.120.370">
    <property type="entry name" value="YhcH/YjgK/YiaL"/>
    <property type="match status" value="1"/>
</dbReference>
<dbReference type="GO" id="GO:0005829">
    <property type="term" value="C:cytosol"/>
    <property type="evidence" value="ECO:0007669"/>
    <property type="project" value="TreeGrafter"/>
</dbReference>
<comment type="caution">
    <text evidence="1">The sequence shown here is derived from an EMBL/GenBank/DDBJ whole genome shotgun (WGS) entry which is preliminary data.</text>
</comment>
<dbReference type="NCBIfam" id="TIGR00022">
    <property type="entry name" value="YhcH/YjgK/YiaL family protein"/>
    <property type="match status" value="1"/>
</dbReference>
<dbReference type="Proteomes" id="UP000823750">
    <property type="component" value="Unassembled WGS sequence"/>
</dbReference>
<dbReference type="PANTHER" id="PTHR34986">
    <property type="entry name" value="EVOLVED BETA-GALACTOSIDASE SUBUNIT BETA"/>
    <property type="match status" value="1"/>
</dbReference>